<name>A0A810N2P1_9ACTN</name>
<feature type="compositionally biased region" description="Basic and acidic residues" evidence="1">
    <location>
        <begin position="409"/>
        <end position="423"/>
    </location>
</feature>
<keyword evidence="2" id="KW-0472">Membrane</keyword>
<keyword evidence="5" id="KW-1185">Reference proteome</keyword>
<sequence length="423" mass="43053">MWRDPPGDPADGSGHEPATPHPERTEPMRLPTALAAALLAAVPAGPAPPATAADPPAAVSLAAPVPTPAPGATAPAPDPGAVTWGVAPSGPDGPDGRPGFAYKLDPGAVLTDQVAVTNHTPRPLTLDVYASDAFTTAQGGFDLLAADRAPVDVGSWITLPARTVTVPATSRVDIPFELRVPADATPGDHAGGIVASLAAEGTGPDGNRVAVDHRVGTRVHLRVTGQLRPVLAVEDLRIGYDGPAHPFTGGDLTATFTVRNTGNVRLTGPASLTATGPLGLGTWTATTDPLPEILPGGELRTRVRLSGVPPLVRLTATARVAPAAVGDQVLDPPPAAEPARAAVWAWPWPHLLLLAGLGLLALAAVRLRRRRRAVLAEAVARARAQGRAEAAAADADQPADPDTDPDPGGDDRIPAAATGKDRP</sequence>
<feature type="region of interest" description="Disordered" evidence="1">
    <location>
        <begin position="69"/>
        <end position="98"/>
    </location>
</feature>
<evidence type="ECO:0000256" key="2">
    <source>
        <dbReference type="SAM" id="Phobius"/>
    </source>
</evidence>
<dbReference type="EMBL" id="AP023359">
    <property type="protein sequence ID" value="BCJ67656.1"/>
    <property type="molecule type" value="Genomic_DNA"/>
</dbReference>
<feature type="compositionally biased region" description="Low complexity" evidence="1">
    <location>
        <begin position="385"/>
        <end position="396"/>
    </location>
</feature>
<dbReference type="AlphaFoldDB" id="A0A810N2P1"/>
<dbReference type="InterPro" id="IPR010317">
    <property type="entry name" value="WxLIP_PGBD"/>
</dbReference>
<feature type="transmembrane region" description="Helical" evidence="2">
    <location>
        <begin position="344"/>
        <end position="365"/>
    </location>
</feature>
<feature type="compositionally biased region" description="Acidic residues" evidence="1">
    <location>
        <begin position="397"/>
        <end position="408"/>
    </location>
</feature>
<keyword evidence="2" id="KW-1133">Transmembrane helix</keyword>
<feature type="compositionally biased region" description="Low complexity" evidence="1">
    <location>
        <begin position="69"/>
        <end position="92"/>
    </location>
</feature>
<keyword evidence="2" id="KW-0812">Transmembrane</keyword>
<feature type="domain" description="WxL Interacting Protein peptidoglycan binding" evidence="3">
    <location>
        <begin position="101"/>
        <end position="194"/>
    </location>
</feature>
<feature type="region of interest" description="Disordered" evidence="1">
    <location>
        <begin position="1"/>
        <end position="31"/>
    </location>
</feature>
<evidence type="ECO:0000313" key="5">
    <source>
        <dbReference type="Proteomes" id="UP000680866"/>
    </source>
</evidence>
<evidence type="ECO:0000259" key="3">
    <source>
        <dbReference type="Pfam" id="PF06030"/>
    </source>
</evidence>
<evidence type="ECO:0000256" key="1">
    <source>
        <dbReference type="SAM" id="MobiDB-lite"/>
    </source>
</evidence>
<dbReference type="Proteomes" id="UP000680866">
    <property type="component" value="Chromosome"/>
</dbReference>
<reference evidence="4" key="1">
    <citation type="submission" date="2020-08" db="EMBL/GenBank/DDBJ databases">
        <title>Whole genome shotgun sequence of Polymorphospora rubra NBRC 101157.</title>
        <authorList>
            <person name="Komaki H."/>
            <person name="Tamura T."/>
        </authorList>
    </citation>
    <scope>NUCLEOTIDE SEQUENCE</scope>
    <source>
        <strain evidence="4">NBRC 101157</strain>
    </source>
</reference>
<organism evidence="4 5">
    <name type="scientific">Polymorphospora rubra</name>
    <dbReference type="NCBI Taxonomy" id="338584"/>
    <lineage>
        <taxon>Bacteria</taxon>
        <taxon>Bacillati</taxon>
        <taxon>Actinomycetota</taxon>
        <taxon>Actinomycetes</taxon>
        <taxon>Micromonosporales</taxon>
        <taxon>Micromonosporaceae</taxon>
        <taxon>Polymorphospora</taxon>
    </lineage>
</organism>
<dbReference type="KEGG" id="pry:Prubr_46770"/>
<evidence type="ECO:0000313" key="4">
    <source>
        <dbReference type="EMBL" id="BCJ67656.1"/>
    </source>
</evidence>
<protein>
    <recommendedName>
        <fullName evidence="3">WxL Interacting Protein peptidoglycan binding domain-containing protein</fullName>
    </recommendedName>
</protein>
<accession>A0A810N2P1</accession>
<dbReference type="Pfam" id="PF06030">
    <property type="entry name" value="WxLIP_PGBD"/>
    <property type="match status" value="1"/>
</dbReference>
<gene>
    <name evidence="4" type="ORF">Prubr_46770</name>
</gene>
<feature type="region of interest" description="Disordered" evidence="1">
    <location>
        <begin position="385"/>
        <end position="423"/>
    </location>
</feature>
<proteinExistence type="predicted"/>